<evidence type="ECO:0000313" key="3">
    <source>
        <dbReference type="Proteomes" id="UP001497497"/>
    </source>
</evidence>
<accession>A0AAV2IL72</accession>
<evidence type="ECO:0000313" key="2">
    <source>
        <dbReference type="EMBL" id="CAL1546570.1"/>
    </source>
</evidence>
<dbReference type="EMBL" id="CAXITT010000830">
    <property type="protein sequence ID" value="CAL1546570.1"/>
    <property type="molecule type" value="Genomic_DNA"/>
</dbReference>
<evidence type="ECO:0000256" key="1">
    <source>
        <dbReference type="SAM" id="SignalP"/>
    </source>
</evidence>
<proteinExistence type="predicted"/>
<reference evidence="2 3" key="1">
    <citation type="submission" date="2024-04" db="EMBL/GenBank/DDBJ databases">
        <authorList>
            <consortium name="Genoscope - CEA"/>
            <person name="William W."/>
        </authorList>
    </citation>
    <scope>NUCLEOTIDE SEQUENCE [LARGE SCALE GENOMIC DNA]</scope>
</reference>
<dbReference type="AlphaFoldDB" id="A0AAV2IL72"/>
<gene>
    <name evidence="2" type="ORF">GSLYS_00019947001</name>
</gene>
<name>A0AAV2IL72_LYMST</name>
<dbReference type="Proteomes" id="UP001497497">
    <property type="component" value="Unassembled WGS sequence"/>
</dbReference>
<sequence>MSKVYLIIALATATLLGTVSSQDTTSPAANGTTIASTTDLSSKRHIQQLIEPLIDVCDGQCKSYGVGVIGKDTKSETCSALGDFENCLSNRCDDDRQHWEGKVDQAQTICDGCSVLHLSGLLVLLSAMLSLLI</sequence>
<keyword evidence="3" id="KW-1185">Reference proteome</keyword>
<feature type="signal peptide" evidence="1">
    <location>
        <begin position="1"/>
        <end position="21"/>
    </location>
</feature>
<organism evidence="2 3">
    <name type="scientific">Lymnaea stagnalis</name>
    <name type="common">Great pond snail</name>
    <name type="synonym">Helix stagnalis</name>
    <dbReference type="NCBI Taxonomy" id="6523"/>
    <lineage>
        <taxon>Eukaryota</taxon>
        <taxon>Metazoa</taxon>
        <taxon>Spiralia</taxon>
        <taxon>Lophotrochozoa</taxon>
        <taxon>Mollusca</taxon>
        <taxon>Gastropoda</taxon>
        <taxon>Heterobranchia</taxon>
        <taxon>Euthyneura</taxon>
        <taxon>Panpulmonata</taxon>
        <taxon>Hygrophila</taxon>
        <taxon>Lymnaeoidea</taxon>
        <taxon>Lymnaeidae</taxon>
        <taxon>Lymnaea</taxon>
    </lineage>
</organism>
<feature type="chain" id="PRO_5043808151" evidence="1">
    <location>
        <begin position="22"/>
        <end position="133"/>
    </location>
</feature>
<keyword evidence="1" id="KW-0732">Signal</keyword>
<comment type="caution">
    <text evidence="2">The sequence shown here is derived from an EMBL/GenBank/DDBJ whole genome shotgun (WGS) entry which is preliminary data.</text>
</comment>
<protein>
    <submittedName>
        <fullName evidence="2">Uncharacterized protein</fullName>
    </submittedName>
</protein>